<dbReference type="AlphaFoldDB" id="A0A2H1W4U8"/>
<protein>
    <submittedName>
        <fullName evidence="2">SFRICE_011512</fullName>
    </submittedName>
</protein>
<feature type="region of interest" description="Disordered" evidence="1">
    <location>
        <begin position="91"/>
        <end position="116"/>
    </location>
</feature>
<name>A0A2H1W4U8_SPOFR</name>
<reference evidence="2" key="1">
    <citation type="submission" date="2016-07" db="EMBL/GenBank/DDBJ databases">
        <authorList>
            <person name="Bretaudeau A."/>
        </authorList>
    </citation>
    <scope>NUCLEOTIDE SEQUENCE</scope>
    <source>
        <strain evidence="2">Rice</strain>
        <tissue evidence="2">Whole body</tissue>
    </source>
</reference>
<evidence type="ECO:0000256" key="1">
    <source>
        <dbReference type="SAM" id="MobiDB-lite"/>
    </source>
</evidence>
<dbReference type="EMBL" id="ODYU01006324">
    <property type="protein sequence ID" value="SOQ48068.1"/>
    <property type="molecule type" value="Genomic_DNA"/>
</dbReference>
<organism evidence="2">
    <name type="scientific">Spodoptera frugiperda</name>
    <name type="common">Fall armyworm</name>
    <dbReference type="NCBI Taxonomy" id="7108"/>
    <lineage>
        <taxon>Eukaryota</taxon>
        <taxon>Metazoa</taxon>
        <taxon>Ecdysozoa</taxon>
        <taxon>Arthropoda</taxon>
        <taxon>Hexapoda</taxon>
        <taxon>Insecta</taxon>
        <taxon>Pterygota</taxon>
        <taxon>Neoptera</taxon>
        <taxon>Endopterygota</taxon>
        <taxon>Lepidoptera</taxon>
        <taxon>Glossata</taxon>
        <taxon>Ditrysia</taxon>
        <taxon>Noctuoidea</taxon>
        <taxon>Noctuidae</taxon>
        <taxon>Amphipyrinae</taxon>
        <taxon>Spodoptera</taxon>
    </lineage>
</organism>
<gene>
    <name evidence="2" type="ORF">SFRICE_011512</name>
</gene>
<sequence length="182" mass="20378">MDIRNTNSVAGLLGLRNIRDIGESGIGKGGNWSSGNLTHKTKHNASVVSRPVSVRLWYHSDRIGPFVLKHSSPTLIVLIFKTYATWRHQSQLQPQPQSQPQFQPQPQLQSQSQHTTQLQYIPKSQPVILILNFYLSLTLRFSLDLSLSLDLNLHRPFCLDLNLSPAGKNGIARAEASFMINA</sequence>
<accession>A0A2H1W4U8</accession>
<evidence type="ECO:0000313" key="2">
    <source>
        <dbReference type="EMBL" id="SOQ48068.1"/>
    </source>
</evidence>
<proteinExistence type="predicted"/>